<gene>
    <name evidence="1" type="ORF">E6H02_10270</name>
</gene>
<name>A0A537LJP7_9BACT</name>
<reference evidence="1 2" key="1">
    <citation type="journal article" date="2019" name="Nat. Microbiol.">
        <title>Mediterranean grassland soil C-N compound turnover is dependent on rainfall and depth, and is mediated by genomically divergent microorganisms.</title>
        <authorList>
            <person name="Diamond S."/>
            <person name="Andeer P.F."/>
            <person name="Li Z."/>
            <person name="Crits-Christoph A."/>
            <person name="Burstein D."/>
            <person name="Anantharaman K."/>
            <person name="Lane K.R."/>
            <person name="Thomas B.C."/>
            <person name="Pan C."/>
            <person name="Northen T.R."/>
            <person name="Banfield J.F."/>
        </authorList>
    </citation>
    <scope>NUCLEOTIDE SEQUENCE [LARGE SCALE GENOMIC DNA]</scope>
    <source>
        <strain evidence="1">NP_5</strain>
    </source>
</reference>
<dbReference type="InterPro" id="IPR010281">
    <property type="entry name" value="DUF885"/>
</dbReference>
<dbReference type="PANTHER" id="PTHR33361:SF15">
    <property type="entry name" value="DUF885 FAMILY LIPOPROTEIN"/>
    <property type="match status" value="1"/>
</dbReference>
<proteinExistence type="predicted"/>
<dbReference type="PANTHER" id="PTHR33361">
    <property type="entry name" value="GLR0591 PROTEIN"/>
    <property type="match status" value="1"/>
</dbReference>
<dbReference type="AlphaFoldDB" id="A0A537LJP7"/>
<dbReference type="Proteomes" id="UP000320393">
    <property type="component" value="Unassembled WGS sequence"/>
</dbReference>
<protein>
    <submittedName>
        <fullName evidence="1">DUF885 domain-containing protein</fullName>
    </submittedName>
</protein>
<evidence type="ECO:0000313" key="2">
    <source>
        <dbReference type="Proteomes" id="UP000320393"/>
    </source>
</evidence>
<evidence type="ECO:0000313" key="1">
    <source>
        <dbReference type="EMBL" id="TMJ08221.1"/>
    </source>
</evidence>
<organism evidence="1 2">
    <name type="scientific">Candidatus Segetimicrobium genomatis</name>
    <dbReference type="NCBI Taxonomy" id="2569760"/>
    <lineage>
        <taxon>Bacteria</taxon>
        <taxon>Bacillati</taxon>
        <taxon>Candidatus Sysuimicrobiota</taxon>
        <taxon>Candidatus Sysuimicrobiia</taxon>
        <taxon>Candidatus Sysuimicrobiales</taxon>
        <taxon>Candidatus Segetimicrobiaceae</taxon>
        <taxon>Candidatus Segetimicrobium</taxon>
    </lineage>
</organism>
<dbReference type="Pfam" id="PF05960">
    <property type="entry name" value="DUF885"/>
    <property type="match status" value="1"/>
</dbReference>
<comment type="caution">
    <text evidence="1">The sequence shown here is derived from an EMBL/GenBank/DDBJ whole genome shotgun (WGS) entry which is preliminary data.</text>
</comment>
<accession>A0A537LJP7</accession>
<sequence>MADQRSSPITSMARLSETYLAAMFDTYPTTAASLGLHDYDGRMQDFREPARARRIAALRGFRAQVTALPRESLDPDDAHDHTLLDLAIDEELFELEDLREFERNPLAFSGPLDLSGYIKRDYAPLAQRVKALVEHLRQIPPYLEVAAETLREPVPRPFLDTALEVYGGTIQFQEQDLPRAVLPVGDGPLLDAFERANRTALAALRRFMQRLEDEVRPKAVEAFAIGEPHFTTMLRVGEMIDLPIERLLAIGRDDLARNRALLDEAAARVAPAIPVREVLARQGQDHPAAVELIPVAAQVLDDLREFVEAHGLVSIASPVRPRVEETPPFARWAFAMMDTAGPFEKATESFYYVTPPDPGWTAEQTEEWLRKFDRATLKDIGIHEVYPGHFVHFLRVQLVPRPLRRVLKMMLEAGYGRDDPRLRLAQLSEALLRNVRFLVAIEMHTRGRSKESAAQMFIEEAHLDPLPAQREAERGTFDPGYLNYTLGKLMIRRLRDDLQRREGREFSLRRFHDRLLELGAPPVPLARRRFLPDGRPAAL</sequence>
<dbReference type="EMBL" id="VBAM01000414">
    <property type="protein sequence ID" value="TMJ08221.1"/>
    <property type="molecule type" value="Genomic_DNA"/>
</dbReference>